<gene>
    <name evidence="2" type="ORF">Cni_G01653</name>
</gene>
<accession>A0AAQ3JN43</accession>
<reference evidence="2 3" key="1">
    <citation type="submission" date="2023-10" db="EMBL/GenBank/DDBJ databases">
        <title>Chromosome-scale genome assembly provides insights into flower coloration mechanisms of Canna indica.</title>
        <authorList>
            <person name="Li C."/>
        </authorList>
    </citation>
    <scope>NUCLEOTIDE SEQUENCE [LARGE SCALE GENOMIC DNA]</scope>
    <source>
        <tissue evidence="2">Flower</tissue>
    </source>
</reference>
<keyword evidence="2" id="KW-0378">Hydrolase</keyword>
<keyword evidence="3" id="KW-1185">Reference proteome</keyword>
<dbReference type="Proteomes" id="UP001327560">
    <property type="component" value="Chromosome 1"/>
</dbReference>
<dbReference type="GO" id="GO:0004180">
    <property type="term" value="F:carboxypeptidase activity"/>
    <property type="evidence" value="ECO:0007669"/>
    <property type="project" value="UniProtKB-KW"/>
</dbReference>
<feature type="compositionally biased region" description="Basic and acidic residues" evidence="1">
    <location>
        <begin position="98"/>
        <end position="124"/>
    </location>
</feature>
<feature type="compositionally biased region" description="Acidic residues" evidence="1">
    <location>
        <begin position="37"/>
        <end position="48"/>
    </location>
</feature>
<feature type="region of interest" description="Disordered" evidence="1">
    <location>
        <begin position="1"/>
        <end position="124"/>
    </location>
</feature>
<protein>
    <submittedName>
        <fullName evidence="2">Pheromone-processing carboxypeptidase KEX1-like</fullName>
    </submittedName>
</protein>
<dbReference type="EMBL" id="CP136890">
    <property type="protein sequence ID" value="WOK92961.1"/>
    <property type="molecule type" value="Genomic_DNA"/>
</dbReference>
<sequence>MDHSDLTGDEEGGSSSSCESGWTKYFSSSIHDRGKDGDEDAGTDEDGDSMASDASTGKLHRNHSPSGSSVIVLHDDEEEDESTIEKGQRSQNLTAVEKVGKEKEGREDDSASSDNKLEMNKDFK</sequence>
<dbReference type="AlphaFoldDB" id="A0AAQ3JN43"/>
<evidence type="ECO:0000313" key="2">
    <source>
        <dbReference type="EMBL" id="WOK92961.1"/>
    </source>
</evidence>
<evidence type="ECO:0000313" key="3">
    <source>
        <dbReference type="Proteomes" id="UP001327560"/>
    </source>
</evidence>
<name>A0AAQ3JN43_9LILI</name>
<evidence type="ECO:0000256" key="1">
    <source>
        <dbReference type="SAM" id="MobiDB-lite"/>
    </source>
</evidence>
<keyword evidence="2" id="KW-0645">Protease</keyword>
<proteinExistence type="predicted"/>
<keyword evidence="2" id="KW-0121">Carboxypeptidase</keyword>
<organism evidence="2 3">
    <name type="scientific">Canna indica</name>
    <name type="common">Indian-shot</name>
    <dbReference type="NCBI Taxonomy" id="4628"/>
    <lineage>
        <taxon>Eukaryota</taxon>
        <taxon>Viridiplantae</taxon>
        <taxon>Streptophyta</taxon>
        <taxon>Embryophyta</taxon>
        <taxon>Tracheophyta</taxon>
        <taxon>Spermatophyta</taxon>
        <taxon>Magnoliopsida</taxon>
        <taxon>Liliopsida</taxon>
        <taxon>Zingiberales</taxon>
        <taxon>Cannaceae</taxon>
        <taxon>Canna</taxon>
    </lineage>
</organism>